<dbReference type="Proteomes" id="UP000195985">
    <property type="component" value="Unassembled WGS sequence"/>
</dbReference>
<organism evidence="1 2">
    <name type="scientific">Trichococcus pasteurii</name>
    <dbReference type="NCBI Taxonomy" id="43064"/>
    <lineage>
        <taxon>Bacteria</taxon>
        <taxon>Bacillati</taxon>
        <taxon>Bacillota</taxon>
        <taxon>Bacilli</taxon>
        <taxon>Lactobacillales</taxon>
        <taxon>Carnobacteriaceae</taxon>
        <taxon>Trichococcus</taxon>
    </lineage>
</organism>
<name>A0A1W1IDM7_9LACT</name>
<sequence>MDLEMKYKKMKLSFDLMEKTAIKAMDVLADYHFNPEEVDEKTLRNARYHIGEYLKEKERMQDLAEIDSIQKRTDDILLKFELSRQEQP</sequence>
<reference evidence="2" key="1">
    <citation type="submission" date="2016-04" db="EMBL/GenBank/DDBJ databases">
        <authorList>
            <person name="Strepis N."/>
        </authorList>
    </citation>
    <scope>NUCLEOTIDE SEQUENCE [LARGE SCALE GENOMIC DNA]</scope>
</reference>
<dbReference type="EMBL" id="FWEY01000001">
    <property type="protein sequence ID" value="SLM50863.1"/>
    <property type="molecule type" value="Genomic_DNA"/>
</dbReference>
<protein>
    <submittedName>
        <fullName evidence="1">Uncharacterized protein</fullName>
    </submittedName>
</protein>
<evidence type="ECO:0000313" key="2">
    <source>
        <dbReference type="Proteomes" id="UP000195985"/>
    </source>
</evidence>
<evidence type="ECO:0000313" key="1">
    <source>
        <dbReference type="EMBL" id="SLM50863.1"/>
    </source>
</evidence>
<dbReference type="STRING" id="43064.SAMN04488086_10346"/>
<keyword evidence="2" id="KW-1185">Reference proteome</keyword>
<dbReference type="AlphaFoldDB" id="A0A1W1IDM7"/>
<proteinExistence type="predicted"/>
<accession>A0A1W1IDM7</accession>
<gene>
    <name evidence="1" type="ORF">TPAS_535</name>
</gene>